<sequence>MIILRDIEKSKKINCYPNRYKPSNHKNGQTDQQSWVSRHDIGNGNQQKIQSKTSAQATSQPICKALALHSFYAQTSRELSFKKGDLLLVRRRINDDWLEGVFQDSVGIFPLNYVELFPLEVNEQENLSSDYDMEHEAEGEAIVKYDFIPQKSFELQLRKGDKVVLLRRLDENWYEGRLNHIEGIFPAAYVETVKEPPDNLSKQSQPIEQVQSPKPISSDSEVTSSEKVHAIPDISLPMRKCQVLYDYTPQNPDELEIHVGDIINIIEMCDDGWYCGVMDRPNQRDSMEFGTFPGNYVKLLS</sequence>
<feature type="compositionally biased region" description="Polar residues" evidence="3">
    <location>
        <begin position="200"/>
        <end position="223"/>
    </location>
</feature>
<dbReference type="InterPro" id="IPR036028">
    <property type="entry name" value="SH3-like_dom_sf"/>
</dbReference>
<comment type="caution">
    <text evidence="5">The sequence shown here is derived from an EMBL/GenBank/DDBJ whole genome shotgun (WGS) entry which is preliminary data.</text>
</comment>
<name>A0A813N575_ADIRI</name>
<feature type="region of interest" description="Disordered" evidence="3">
    <location>
        <begin position="15"/>
        <end position="54"/>
    </location>
</feature>
<organism evidence="5 6">
    <name type="scientific">Adineta ricciae</name>
    <name type="common">Rotifer</name>
    <dbReference type="NCBI Taxonomy" id="249248"/>
    <lineage>
        <taxon>Eukaryota</taxon>
        <taxon>Metazoa</taxon>
        <taxon>Spiralia</taxon>
        <taxon>Gnathifera</taxon>
        <taxon>Rotifera</taxon>
        <taxon>Eurotatoria</taxon>
        <taxon>Bdelloidea</taxon>
        <taxon>Adinetida</taxon>
        <taxon>Adinetidae</taxon>
        <taxon>Adineta</taxon>
    </lineage>
</organism>
<dbReference type="SUPFAM" id="SSF50044">
    <property type="entry name" value="SH3-domain"/>
    <property type="match status" value="3"/>
</dbReference>
<evidence type="ECO:0000256" key="2">
    <source>
        <dbReference type="PROSITE-ProRule" id="PRU00192"/>
    </source>
</evidence>
<evidence type="ECO:0000256" key="3">
    <source>
        <dbReference type="SAM" id="MobiDB-lite"/>
    </source>
</evidence>
<dbReference type="PRINTS" id="PR00452">
    <property type="entry name" value="SH3DOMAIN"/>
</dbReference>
<evidence type="ECO:0000256" key="1">
    <source>
        <dbReference type="ARBA" id="ARBA00022443"/>
    </source>
</evidence>
<dbReference type="SMART" id="SM00326">
    <property type="entry name" value="SH3"/>
    <property type="match status" value="3"/>
</dbReference>
<dbReference type="EMBL" id="CAJNOJ010000002">
    <property type="protein sequence ID" value="CAF0729662.1"/>
    <property type="molecule type" value="Genomic_DNA"/>
</dbReference>
<evidence type="ECO:0000313" key="5">
    <source>
        <dbReference type="EMBL" id="CAF0729662.1"/>
    </source>
</evidence>
<dbReference type="PRINTS" id="PR00499">
    <property type="entry name" value="P67PHOX"/>
</dbReference>
<keyword evidence="1 2" id="KW-0728">SH3 domain</keyword>
<feature type="region of interest" description="Disordered" evidence="3">
    <location>
        <begin position="196"/>
        <end position="224"/>
    </location>
</feature>
<dbReference type="AlphaFoldDB" id="A0A813N575"/>
<dbReference type="OrthoDB" id="73680at2759"/>
<proteinExistence type="predicted"/>
<dbReference type="InterPro" id="IPR001452">
    <property type="entry name" value="SH3_domain"/>
</dbReference>
<evidence type="ECO:0000259" key="4">
    <source>
        <dbReference type="PROSITE" id="PS50002"/>
    </source>
</evidence>
<feature type="domain" description="SH3" evidence="4">
    <location>
        <begin position="236"/>
        <end position="301"/>
    </location>
</feature>
<gene>
    <name evidence="5" type="ORF">EDS130_LOCUS1009</name>
</gene>
<evidence type="ECO:0000313" key="6">
    <source>
        <dbReference type="Proteomes" id="UP000663852"/>
    </source>
</evidence>
<dbReference type="PROSITE" id="PS50002">
    <property type="entry name" value="SH3"/>
    <property type="match status" value="3"/>
</dbReference>
<protein>
    <recommendedName>
        <fullName evidence="4">SH3 domain-containing protein</fullName>
    </recommendedName>
</protein>
<dbReference type="PANTHER" id="PTHR14167:SF116">
    <property type="entry name" value="CAP, ISOFORM AC"/>
    <property type="match status" value="1"/>
</dbReference>
<feature type="domain" description="SH3" evidence="4">
    <location>
        <begin position="136"/>
        <end position="195"/>
    </location>
</feature>
<dbReference type="Pfam" id="PF00018">
    <property type="entry name" value="SH3_1"/>
    <property type="match status" value="3"/>
</dbReference>
<reference evidence="5" key="1">
    <citation type="submission" date="2021-02" db="EMBL/GenBank/DDBJ databases">
        <authorList>
            <person name="Nowell W R."/>
        </authorList>
    </citation>
    <scope>NUCLEOTIDE SEQUENCE</scope>
</reference>
<accession>A0A813N575</accession>
<feature type="compositionally biased region" description="Polar residues" evidence="3">
    <location>
        <begin position="25"/>
        <end position="36"/>
    </location>
</feature>
<feature type="domain" description="SH3" evidence="4">
    <location>
        <begin position="60"/>
        <end position="119"/>
    </location>
</feature>
<dbReference type="InterPro" id="IPR050384">
    <property type="entry name" value="Endophilin_SH3RF"/>
</dbReference>
<feature type="compositionally biased region" description="Polar residues" evidence="3">
    <location>
        <begin position="43"/>
        <end position="54"/>
    </location>
</feature>
<dbReference type="Proteomes" id="UP000663852">
    <property type="component" value="Unassembled WGS sequence"/>
</dbReference>
<dbReference type="PANTHER" id="PTHR14167">
    <property type="entry name" value="SH3 DOMAIN-CONTAINING"/>
    <property type="match status" value="1"/>
</dbReference>
<dbReference type="Gene3D" id="2.30.30.40">
    <property type="entry name" value="SH3 Domains"/>
    <property type="match status" value="3"/>
</dbReference>